<reference evidence="13" key="2">
    <citation type="submission" date="2016-04" db="EMBL/GenBank/DDBJ databases">
        <title>First Complete Genome Sequence of a Subdivision 6 Acidobacterium.</title>
        <authorList>
            <person name="Huang S."/>
            <person name="Vieira S."/>
            <person name="Bunk B."/>
            <person name="Riedel T."/>
            <person name="Sproeer C."/>
            <person name="Overmann J."/>
        </authorList>
    </citation>
    <scope>NUCLEOTIDE SEQUENCE [LARGE SCALE GENOMIC DNA]</scope>
    <source>
        <strain evidence="13">DSM 100886 HEG_-6_39</strain>
    </source>
</reference>
<gene>
    <name evidence="8 12" type="primary">rplX</name>
    <name evidence="12" type="ORF">LuPra_04868</name>
</gene>
<keyword evidence="13" id="KW-1185">Reference proteome</keyword>
<evidence type="ECO:0000256" key="9">
    <source>
        <dbReference type="RuleBase" id="RU003477"/>
    </source>
</evidence>
<dbReference type="GO" id="GO:1990904">
    <property type="term" value="C:ribonucleoprotein complex"/>
    <property type="evidence" value="ECO:0007669"/>
    <property type="project" value="UniProtKB-KW"/>
</dbReference>
<keyword evidence="3 8" id="KW-0694">RNA-binding</keyword>
<comment type="subunit">
    <text evidence="8">Part of the 50S ribosomal subunit.</text>
</comment>
<evidence type="ECO:0000256" key="4">
    <source>
        <dbReference type="ARBA" id="ARBA00022980"/>
    </source>
</evidence>
<proteinExistence type="inferred from homology"/>
<reference evidence="12 13" key="1">
    <citation type="journal article" date="2016" name="Genome Announc.">
        <title>First Complete Genome Sequence of a Subdivision 6 Acidobacterium Strain.</title>
        <authorList>
            <person name="Huang S."/>
            <person name="Vieira S."/>
            <person name="Bunk B."/>
            <person name="Riedel T."/>
            <person name="Sproer C."/>
            <person name="Overmann J."/>
        </authorList>
    </citation>
    <scope>NUCLEOTIDE SEQUENCE [LARGE SCALE GENOMIC DNA]</scope>
    <source>
        <strain evidence="13">DSM 100886 HEG_-6_39</strain>
    </source>
</reference>
<evidence type="ECO:0000256" key="5">
    <source>
        <dbReference type="ARBA" id="ARBA00023274"/>
    </source>
</evidence>
<keyword evidence="5 8" id="KW-0687">Ribonucleoprotein</keyword>
<dbReference type="SMART" id="SM00739">
    <property type="entry name" value="KOW"/>
    <property type="match status" value="1"/>
</dbReference>
<dbReference type="GO" id="GO:0006412">
    <property type="term" value="P:translation"/>
    <property type="evidence" value="ECO:0007669"/>
    <property type="project" value="UniProtKB-UniRule"/>
</dbReference>
<dbReference type="InterPro" id="IPR003256">
    <property type="entry name" value="Ribosomal_uL24"/>
</dbReference>
<keyword evidence="4 8" id="KW-0689">Ribosomal protein</keyword>
<evidence type="ECO:0000313" key="13">
    <source>
        <dbReference type="Proteomes" id="UP000076079"/>
    </source>
</evidence>
<keyword evidence="2 8" id="KW-0699">rRNA-binding</keyword>
<dbReference type="SUPFAM" id="SSF50104">
    <property type="entry name" value="Translation proteins SH3-like domain"/>
    <property type="match status" value="1"/>
</dbReference>
<evidence type="ECO:0000313" key="12">
    <source>
        <dbReference type="EMBL" id="AMY11617.1"/>
    </source>
</evidence>
<dbReference type="PROSITE" id="PS01108">
    <property type="entry name" value="RIBOSOMAL_L24"/>
    <property type="match status" value="1"/>
</dbReference>
<dbReference type="Pfam" id="PF17136">
    <property type="entry name" value="ribosomal_L24"/>
    <property type="match status" value="1"/>
</dbReference>
<dbReference type="FunFam" id="2.30.30.30:FF:000004">
    <property type="entry name" value="50S ribosomal protein L24"/>
    <property type="match status" value="1"/>
</dbReference>
<evidence type="ECO:0000256" key="7">
    <source>
        <dbReference type="ARBA" id="ARBA00058688"/>
    </source>
</evidence>
<dbReference type="OrthoDB" id="9807419at2"/>
<organism evidence="12 13">
    <name type="scientific">Luteitalea pratensis</name>
    <dbReference type="NCBI Taxonomy" id="1855912"/>
    <lineage>
        <taxon>Bacteria</taxon>
        <taxon>Pseudomonadati</taxon>
        <taxon>Acidobacteriota</taxon>
        <taxon>Vicinamibacteria</taxon>
        <taxon>Vicinamibacterales</taxon>
        <taxon>Vicinamibacteraceae</taxon>
        <taxon>Luteitalea</taxon>
    </lineage>
</organism>
<dbReference type="InterPro" id="IPR005824">
    <property type="entry name" value="KOW"/>
</dbReference>
<evidence type="ECO:0000256" key="8">
    <source>
        <dbReference type="HAMAP-Rule" id="MF_01326"/>
    </source>
</evidence>
<comment type="function">
    <text evidence="7 8">One of the proteins that surrounds the polypeptide exit tunnel on the outside of the subunit.</text>
</comment>
<evidence type="ECO:0000259" key="11">
    <source>
        <dbReference type="SMART" id="SM00739"/>
    </source>
</evidence>
<evidence type="ECO:0000256" key="10">
    <source>
        <dbReference type="SAM" id="MobiDB-lite"/>
    </source>
</evidence>
<dbReference type="PATRIC" id="fig|1813736.3.peg.5126"/>
<dbReference type="PANTHER" id="PTHR12903">
    <property type="entry name" value="MITOCHONDRIAL RIBOSOMAL PROTEIN L24"/>
    <property type="match status" value="1"/>
</dbReference>
<dbReference type="InterPro" id="IPR014722">
    <property type="entry name" value="Rib_uL2_dom2"/>
</dbReference>
<dbReference type="KEGG" id="abac:LuPra_04868"/>
<dbReference type="GO" id="GO:0005840">
    <property type="term" value="C:ribosome"/>
    <property type="evidence" value="ECO:0007669"/>
    <property type="project" value="UniProtKB-KW"/>
</dbReference>
<dbReference type="Proteomes" id="UP000076079">
    <property type="component" value="Chromosome"/>
</dbReference>
<feature type="domain" description="KOW" evidence="11">
    <location>
        <begin position="6"/>
        <end position="33"/>
    </location>
</feature>
<protein>
    <recommendedName>
        <fullName evidence="6 8">Large ribosomal subunit protein uL24</fullName>
    </recommendedName>
</protein>
<dbReference type="NCBIfam" id="TIGR01079">
    <property type="entry name" value="rplX_bact"/>
    <property type="match status" value="1"/>
</dbReference>
<dbReference type="GO" id="GO:0019843">
    <property type="term" value="F:rRNA binding"/>
    <property type="evidence" value="ECO:0007669"/>
    <property type="project" value="UniProtKB-UniRule"/>
</dbReference>
<dbReference type="InterPro" id="IPR041988">
    <property type="entry name" value="Ribosomal_uL24_KOW"/>
</dbReference>
<dbReference type="Gene3D" id="2.30.30.30">
    <property type="match status" value="1"/>
</dbReference>
<dbReference type="GO" id="GO:0003735">
    <property type="term" value="F:structural constituent of ribosome"/>
    <property type="evidence" value="ECO:0007669"/>
    <property type="project" value="InterPro"/>
</dbReference>
<evidence type="ECO:0000256" key="3">
    <source>
        <dbReference type="ARBA" id="ARBA00022884"/>
    </source>
</evidence>
<dbReference type="AlphaFoldDB" id="A0A143PSA2"/>
<feature type="region of interest" description="Disordered" evidence="10">
    <location>
        <begin position="84"/>
        <end position="110"/>
    </location>
</feature>
<evidence type="ECO:0000256" key="2">
    <source>
        <dbReference type="ARBA" id="ARBA00022730"/>
    </source>
</evidence>
<dbReference type="Pfam" id="PF00467">
    <property type="entry name" value="KOW"/>
    <property type="match status" value="1"/>
</dbReference>
<dbReference type="EMBL" id="CP015136">
    <property type="protein sequence ID" value="AMY11617.1"/>
    <property type="molecule type" value="Genomic_DNA"/>
</dbReference>
<accession>A0A143PSA2</accession>
<dbReference type="RefSeq" id="WP_110173152.1">
    <property type="nucleotide sequence ID" value="NZ_CP015136.1"/>
</dbReference>
<comment type="similarity">
    <text evidence="1 8 9">Belongs to the universal ribosomal protein uL24 family.</text>
</comment>
<evidence type="ECO:0000256" key="6">
    <source>
        <dbReference type="ARBA" id="ARBA00035206"/>
    </source>
</evidence>
<dbReference type="CDD" id="cd06089">
    <property type="entry name" value="KOW_RPL26"/>
    <property type="match status" value="1"/>
</dbReference>
<sequence>MAGLKRIRKNDEVIVIAGRDRGKRGRVTLVDAERNRVVIEGVNLVKRHTKPNPQKQVQGGIVEQEAAIHASNVMLVDPVSGKRTRVGMRTESDGRKVRVSRRKDGGVIDK</sequence>
<comment type="function">
    <text evidence="8">One of two assembly initiator proteins, it binds directly to the 5'-end of the 23S rRNA, where it nucleates assembly of the 50S subunit.</text>
</comment>
<dbReference type="InterPro" id="IPR057264">
    <property type="entry name" value="Ribosomal_uL24_C"/>
</dbReference>
<dbReference type="STRING" id="1855912.LuPra_04868"/>
<dbReference type="InterPro" id="IPR008991">
    <property type="entry name" value="Translation_prot_SH3-like_sf"/>
</dbReference>
<evidence type="ECO:0000256" key="1">
    <source>
        <dbReference type="ARBA" id="ARBA00010618"/>
    </source>
</evidence>
<feature type="compositionally biased region" description="Basic and acidic residues" evidence="10">
    <location>
        <begin position="88"/>
        <end position="110"/>
    </location>
</feature>
<dbReference type="InterPro" id="IPR005825">
    <property type="entry name" value="Ribosomal_uL24_CS"/>
</dbReference>
<name>A0A143PSA2_LUTPR</name>
<dbReference type="HAMAP" id="MF_01326_B">
    <property type="entry name" value="Ribosomal_uL24_B"/>
    <property type="match status" value="1"/>
</dbReference>